<dbReference type="OrthoDB" id="10044938at2759"/>
<dbReference type="SUPFAM" id="SSF52954">
    <property type="entry name" value="Class II aaRS ABD-related"/>
    <property type="match status" value="1"/>
</dbReference>
<dbReference type="PANTHER" id="PTHR23295">
    <property type="entry name" value="NUCLEAR RECEPTOR COACTIVATOR 5-RELATED"/>
    <property type="match status" value="1"/>
</dbReference>
<evidence type="ECO:0000313" key="2">
    <source>
        <dbReference type="EMBL" id="KAJ8252222.1"/>
    </source>
</evidence>
<organism evidence="2 3">
    <name type="scientific">Conger conger</name>
    <name type="common">Conger eel</name>
    <name type="synonym">Muraena conger</name>
    <dbReference type="NCBI Taxonomy" id="82655"/>
    <lineage>
        <taxon>Eukaryota</taxon>
        <taxon>Metazoa</taxon>
        <taxon>Chordata</taxon>
        <taxon>Craniata</taxon>
        <taxon>Vertebrata</taxon>
        <taxon>Euteleostomi</taxon>
        <taxon>Actinopterygii</taxon>
        <taxon>Neopterygii</taxon>
        <taxon>Teleostei</taxon>
        <taxon>Anguilliformes</taxon>
        <taxon>Congridae</taxon>
        <taxon>Conger</taxon>
    </lineage>
</organism>
<protein>
    <recommendedName>
        <fullName evidence="4">Nuclear receptor coactivator 5</fullName>
    </recommendedName>
</protein>
<comment type="caution">
    <text evidence="2">The sequence shown here is derived from an EMBL/GenBank/DDBJ whole genome shotgun (WGS) entry which is preliminary data.</text>
</comment>
<proteinExistence type="predicted"/>
<dbReference type="Proteomes" id="UP001152803">
    <property type="component" value="Unassembled WGS sequence"/>
</dbReference>
<dbReference type="Gene3D" id="3.40.50.800">
    <property type="entry name" value="Anticodon-binding domain"/>
    <property type="match status" value="1"/>
</dbReference>
<feature type="compositionally biased region" description="Basic and acidic residues" evidence="1">
    <location>
        <begin position="266"/>
        <end position="278"/>
    </location>
</feature>
<name>A0A9Q1CXG4_CONCO</name>
<accession>A0A9Q1CXG4</accession>
<feature type="compositionally biased region" description="Pro residues" evidence="1">
    <location>
        <begin position="347"/>
        <end position="402"/>
    </location>
</feature>
<feature type="region of interest" description="Disordered" evidence="1">
    <location>
        <begin position="1"/>
        <end position="50"/>
    </location>
</feature>
<evidence type="ECO:0008006" key="4">
    <source>
        <dbReference type="Google" id="ProtNLM"/>
    </source>
</evidence>
<sequence length="492" mass="54081">MAAWVKAPGSRRPQPMPNGGNVKPYRPFRRAPYPLREDRNEVQDESQSFDEALDQQHDYPAGTAEYERYQHSQGAPADKRNALYQRFYAQVQEDYEKRPADCVLLSVSTQNMDYAKTIGHCLQERGLAMEMIYLQAESGLTRALQDVRAHGSPLCILVEQTNVALSSCTVIIFSESLKIHRNMPKDQAMDFVMAEFGRVQAEREEKEPGEMAAKAAQMADDYLEREKQERHSVPSATRHLLHLLAEGLHLYPEDLGTLAEYVRSRQDQLQDTAPEGKEGSYPMRRKILPSGLGKPPPLLPTPSGPHVREHPPLPPNTSEHPSAPLLPTPGSYPKTKPPPLLSMQGRPGPPHGPPRGPPPHGHGPRGPPAHHGPPPPRGPAPVHGPLPPRGPPPVRGPPPRGPPVFEESPDGRPARPAATPRGTPTSQPAKALRPPSLPFPKPFPQCSERHPSSSRAYCSPPAWAHPGHCGPQPRLRSTTASLLSSYDIARLC</sequence>
<evidence type="ECO:0000313" key="3">
    <source>
        <dbReference type="Proteomes" id="UP001152803"/>
    </source>
</evidence>
<feature type="region of interest" description="Disordered" evidence="1">
    <location>
        <begin position="266"/>
        <end position="471"/>
    </location>
</feature>
<evidence type="ECO:0000256" key="1">
    <source>
        <dbReference type="SAM" id="MobiDB-lite"/>
    </source>
</evidence>
<dbReference type="AlphaFoldDB" id="A0A9Q1CXG4"/>
<dbReference type="EMBL" id="JAFJMO010000017">
    <property type="protein sequence ID" value="KAJ8252222.1"/>
    <property type="molecule type" value="Genomic_DNA"/>
</dbReference>
<feature type="compositionally biased region" description="Pro residues" evidence="1">
    <location>
        <begin position="294"/>
        <end position="303"/>
    </location>
</feature>
<dbReference type="InterPro" id="IPR052600">
    <property type="entry name" value="Nuc_rcpt_coact/corep"/>
</dbReference>
<dbReference type="PANTHER" id="PTHR23295:SF5">
    <property type="entry name" value="SI:CH211-216L23.2"/>
    <property type="match status" value="1"/>
</dbReference>
<dbReference type="InterPro" id="IPR036621">
    <property type="entry name" value="Anticodon-bd_dom_sf"/>
</dbReference>
<gene>
    <name evidence="2" type="ORF">COCON_G00215340</name>
</gene>
<feature type="compositionally biased region" description="Low complexity" evidence="1">
    <location>
        <begin position="414"/>
        <end position="425"/>
    </location>
</feature>
<keyword evidence="3" id="KW-1185">Reference proteome</keyword>
<reference evidence="2" key="1">
    <citation type="journal article" date="2023" name="Science">
        <title>Genome structures resolve the early diversification of teleost fishes.</title>
        <authorList>
            <person name="Parey E."/>
            <person name="Louis A."/>
            <person name="Montfort J."/>
            <person name="Bouchez O."/>
            <person name="Roques C."/>
            <person name="Iampietro C."/>
            <person name="Lluch J."/>
            <person name="Castinel A."/>
            <person name="Donnadieu C."/>
            <person name="Desvignes T."/>
            <person name="Floi Bucao C."/>
            <person name="Jouanno E."/>
            <person name="Wen M."/>
            <person name="Mejri S."/>
            <person name="Dirks R."/>
            <person name="Jansen H."/>
            <person name="Henkel C."/>
            <person name="Chen W.J."/>
            <person name="Zahm M."/>
            <person name="Cabau C."/>
            <person name="Klopp C."/>
            <person name="Thompson A.W."/>
            <person name="Robinson-Rechavi M."/>
            <person name="Braasch I."/>
            <person name="Lecointre G."/>
            <person name="Bobe J."/>
            <person name="Postlethwait J.H."/>
            <person name="Berthelot C."/>
            <person name="Roest Crollius H."/>
            <person name="Guiguen Y."/>
        </authorList>
    </citation>
    <scope>NUCLEOTIDE SEQUENCE</scope>
    <source>
        <strain evidence="2">Concon-B</strain>
    </source>
</reference>